<feature type="transmembrane region" description="Helical" evidence="6">
    <location>
        <begin position="123"/>
        <end position="143"/>
    </location>
</feature>
<feature type="transmembrane region" description="Helical" evidence="6">
    <location>
        <begin position="381"/>
        <end position="398"/>
    </location>
</feature>
<evidence type="ECO:0000256" key="4">
    <source>
        <dbReference type="ARBA" id="ARBA00022989"/>
    </source>
</evidence>
<dbReference type="GO" id="GO:0050909">
    <property type="term" value="P:sensory perception of taste"/>
    <property type="evidence" value="ECO:0007669"/>
    <property type="project" value="InterPro"/>
</dbReference>
<evidence type="ECO:0000256" key="5">
    <source>
        <dbReference type="ARBA" id="ARBA00023136"/>
    </source>
</evidence>
<name>A0A195B6M2_9HYME</name>
<feature type="transmembrane region" description="Helical" evidence="6">
    <location>
        <begin position="731"/>
        <end position="752"/>
    </location>
</feature>
<sequence>MITNVQQAVYPLLLICSVFGIGIYSPKKFYLNILYNLTVWTSYGYLYYSVVTAFKVEMWLQSISNIICIWIGVLTSIIAIIMNVYHNKKFRLFMKRLTAINDTLEELGTPKKYQKLHTCAKRVLIGWLVCSYTLNTFDMIWWIHVIEDHWCIIIPYITNHFHHVNMLMDLLFMTFLWCASEMEKIIHQLTDSFQYADIHDEIYQFLLQIIHHPLKFTGLGLFYFGSNFTRKFIFGFGIIRCPFDHPRVYLSFFYILILWSVYIYVFCYVINMFSPKSIFNDILIDSITIINMLVTIISVINTFRNSKKFRMCIKKLNFVDNTLELLGTPKEYRRMRNSMKWIFTLWFIIICITWFTSSLWYIEKYNNVRAMFIPIIKDYLLYINTFIDIMYMFLLRFIKNVISSNQIISDFSIMFHKHLLVITYIGTRLDKINKHIKELSAIEEYGLRCIWKKPPLVTQLNIRGAGNRKHILWITMHLHSELCRITFDIHDLFNIHMTLQMISYFIILIAMFYFQYHTMLCLKEMYGGNSFRLKLLLRSDMWFIICLTKLISFNHICESVSGKAKKTKDMIHKLTNLICFTEAREEIVQFVLQISLRPLKFSGLGLFNFGYNFVHKTAILPLSVVLCLCGFGVFEYPQNQPRFCFTIFYILISWLFYTYIAFKMAIFLRKNELTYTMFHYSNMIFAILYMLSNFYYNKKFKSCLNKLNIVSNTIEKLGTSKNYTKLRLQTTWLITGWIILVSLIDINDYVWYHEHIPRSYSIMAICAPIGNHPIHINTLYNFMYMMLLRYIGFQFEHVNKYIQKLAEQKKVGYAWANSTLPLIHRAGTKTLSKQNIWILM</sequence>
<reference evidence="7 8" key="1">
    <citation type="submission" date="2015-09" db="EMBL/GenBank/DDBJ databases">
        <title>Atta colombica WGS genome.</title>
        <authorList>
            <person name="Nygaard S."/>
            <person name="Hu H."/>
            <person name="Boomsma J."/>
            <person name="Zhang G."/>
        </authorList>
    </citation>
    <scope>NUCLEOTIDE SEQUENCE [LARGE SCALE GENOMIC DNA]</scope>
    <source>
        <strain evidence="7">Treedump-2</strain>
        <tissue evidence="7">Whole body</tissue>
    </source>
</reference>
<organism evidence="7 8">
    <name type="scientific">Atta colombica</name>
    <dbReference type="NCBI Taxonomy" id="520822"/>
    <lineage>
        <taxon>Eukaryota</taxon>
        <taxon>Metazoa</taxon>
        <taxon>Ecdysozoa</taxon>
        <taxon>Arthropoda</taxon>
        <taxon>Hexapoda</taxon>
        <taxon>Insecta</taxon>
        <taxon>Pterygota</taxon>
        <taxon>Neoptera</taxon>
        <taxon>Endopterygota</taxon>
        <taxon>Hymenoptera</taxon>
        <taxon>Apocrita</taxon>
        <taxon>Aculeata</taxon>
        <taxon>Formicoidea</taxon>
        <taxon>Formicidae</taxon>
        <taxon>Myrmicinae</taxon>
        <taxon>Atta</taxon>
    </lineage>
</organism>
<dbReference type="GO" id="GO:0005886">
    <property type="term" value="C:plasma membrane"/>
    <property type="evidence" value="ECO:0007669"/>
    <property type="project" value="UniProtKB-SubCell"/>
</dbReference>
<evidence type="ECO:0000256" key="2">
    <source>
        <dbReference type="ARBA" id="ARBA00022475"/>
    </source>
</evidence>
<feature type="transmembrane region" description="Helical" evidence="6">
    <location>
        <begin position="33"/>
        <end position="51"/>
    </location>
</feature>
<dbReference type="InterPro" id="IPR013604">
    <property type="entry name" value="7TM_chemorcpt"/>
</dbReference>
<keyword evidence="5 6" id="KW-0472">Membrane</keyword>
<feature type="transmembrane region" description="Helical" evidence="6">
    <location>
        <begin position="678"/>
        <end position="696"/>
    </location>
</feature>
<feature type="transmembrane region" description="Helical" evidence="6">
    <location>
        <begin position="283"/>
        <end position="303"/>
    </location>
</feature>
<keyword evidence="4 6" id="KW-1133">Transmembrane helix</keyword>
<feature type="transmembrane region" description="Helical" evidence="6">
    <location>
        <begin position="63"/>
        <end position="85"/>
    </location>
</feature>
<dbReference type="Proteomes" id="UP000078540">
    <property type="component" value="Unassembled WGS sequence"/>
</dbReference>
<keyword evidence="8" id="KW-1185">Reference proteome</keyword>
<feature type="transmembrane region" description="Helical" evidence="6">
    <location>
        <begin position="646"/>
        <end position="666"/>
    </location>
</feature>
<accession>A0A195B6M2</accession>
<proteinExistence type="predicted"/>
<feature type="transmembrane region" description="Helical" evidence="6">
    <location>
        <begin position="163"/>
        <end position="179"/>
    </location>
</feature>
<evidence type="ECO:0000256" key="1">
    <source>
        <dbReference type="ARBA" id="ARBA00004651"/>
    </source>
</evidence>
<evidence type="ECO:0000313" key="8">
    <source>
        <dbReference type="Proteomes" id="UP000078540"/>
    </source>
</evidence>
<feature type="transmembrane region" description="Helical" evidence="6">
    <location>
        <begin position="248"/>
        <end position="271"/>
    </location>
</feature>
<evidence type="ECO:0008006" key="9">
    <source>
        <dbReference type="Google" id="ProtNLM"/>
    </source>
</evidence>
<dbReference type="SUPFAM" id="SSF81665">
    <property type="entry name" value="Calcium ATPase, transmembrane domain M"/>
    <property type="match status" value="1"/>
</dbReference>
<dbReference type="EMBL" id="KQ976582">
    <property type="protein sequence ID" value="KYM79834.1"/>
    <property type="molecule type" value="Genomic_DNA"/>
</dbReference>
<dbReference type="InterPro" id="IPR023298">
    <property type="entry name" value="ATPase_P-typ_TM_dom_sf"/>
</dbReference>
<comment type="subcellular location">
    <subcellularLocation>
        <location evidence="1">Cell membrane</location>
        <topology evidence="1">Multi-pass membrane protein</topology>
    </subcellularLocation>
</comment>
<evidence type="ECO:0000256" key="6">
    <source>
        <dbReference type="SAM" id="Phobius"/>
    </source>
</evidence>
<dbReference type="STRING" id="520822.A0A195B6M2"/>
<evidence type="ECO:0000256" key="3">
    <source>
        <dbReference type="ARBA" id="ARBA00022692"/>
    </source>
</evidence>
<keyword evidence="2" id="KW-1003">Cell membrane</keyword>
<dbReference type="Pfam" id="PF08395">
    <property type="entry name" value="7tm_7"/>
    <property type="match status" value="1"/>
</dbReference>
<feature type="transmembrane region" description="Helical" evidence="6">
    <location>
        <begin position="493"/>
        <end position="514"/>
    </location>
</feature>
<protein>
    <recommendedName>
        <fullName evidence="9">Gustatory receptor</fullName>
    </recommendedName>
</protein>
<feature type="transmembrane region" description="Helical" evidence="6">
    <location>
        <begin position="6"/>
        <end position="26"/>
    </location>
</feature>
<evidence type="ECO:0000313" key="7">
    <source>
        <dbReference type="EMBL" id="KYM79834.1"/>
    </source>
</evidence>
<gene>
    <name evidence="7" type="ORF">ALC53_09756</name>
</gene>
<feature type="transmembrane region" description="Helical" evidence="6">
    <location>
        <begin position="341"/>
        <end position="361"/>
    </location>
</feature>
<keyword evidence="3 6" id="KW-0812">Transmembrane</keyword>
<feature type="transmembrane region" description="Helical" evidence="6">
    <location>
        <begin position="613"/>
        <end position="634"/>
    </location>
</feature>
<dbReference type="AlphaFoldDB" id="A0A195B6M2"/>